<dbReference type="Proteomes" id="UP000255233">
    <property type="component" value="Unassembled WGS sequence"/>
</dbReference>
<sequence>MGHKCYISFKTEDCWYKKEIQKWSDNEKVDMIDKSLNTPINSDDEDYIMRKIREDYLSDSTVTIFLIGLYSAETLGWEEQRFIKRELQASLYNGEGNTRNGTLGVVLPSMYNSIYKGQYTCQICGKNHNTVAINDDTVIKEFGRNYYLNNHGKCAYDEGDRFCVLVKWDDFKKDPNSYIEKAFNKRSQPIADEVIVRPK</sequence>
<dbReference type="STRING" id="880526.GCA_000427365_01958"/>
<dbReference type="InterPro" id="IPR015032">
    <property type="entry name" value="ThsB__TIR-like_domain"/>
</dbReference>
<feature type="domain" description="Thoeris protein ThsB TIR-like" evidence="1">
    <location>
        <begin position="6"/>
        <end position="91"/>
    </location>
</feature>
<proteinExistence type="predicted"/>
<dbReference type="OrthoDB" id="9798540at2"/>
<name>A0A379MUR6_9BACT</name>
<reference evidence="2 3" key="1">
    <citation type="submission" date="2018-06" db="EMBL/GenBank/DDBJ databases">
        <authorList>
            <consortium name="Pathogen Informatics"/>
            <person name="Doyle S."/>
        </authorList>
    </citation>
    <scope>NUCLEOTIDE SEQUENCE [LARGE SCALE GENOMIC DNA]</scope>
    <source>
        <strain evidence="2 3">NCTC11190</strain>
    </source>
</reference>
<protein>
    <submittedName>
        <fullName evidence="2">MTH538 TIR-like domain (DUF1863)</fullName>
    </submittedName>
</protein>
<evidence type="ECO:0000259" key="1">
    <source>
        <dbReference type="Pfam" id="PF08937"/>
    </source>
</evidence>
<dbReference type="Pfam" id="PF08937">
    <property type="entry name" value="ThsB_TIR"/>
    <property type="match status" value="1"/>
</dbReference>
<dbReference type="RefSeq" id="WP_084135262.1">
    <property type="nucleotide sequence ID" value="NZ_CALVFX010000007.1"/>
</dbReference>
<accession>A0A379MUR6</accession>
<keyword evidence="3" id="KW-1185">Reference proteome</keyword>
<organism evidence="2 3">
    <name type="scientific">Rikenella microfusus</name>
    <dbReference type="NCBI Taxonomy" id="28139"/>
    <lineage>
        <taxon>Bacteria</taxon>
        <taxon>Pseudomonadati</taxon>
        <taxon>Bacteroidota</taxon>
        <taxon>Bacteroidia</taxon>
        <taxon>Bacteroidales</taxon>
        <taxon>Rikenellaceae</taxon>
        <taxon>Rikenella</taxon>
    </lineage>
</organism>
<dbReference type="AlphaFoldDB" id="A0A379MUR6"/>
<evidence type="ECO:0000313" key="2">
    <source>
        <dbReference type="EMBL" id="SUE34630.1"/>
    </source>
</evidence>
<evidence type="ECO:0000313" key="3">
    <source>
        <dbReference type="Proteomes" id="UP000255233"/>
    </source>
</evidence>
<gene>
    <name evidence="2" type="ORF">NCTC11190_01862</name>
</gene>
<dbReference type="EMBL" id="UGVL01000001">
    <property type="protein sequence ID" value="SUE34630.1"/>
    <property type="molecule type" value="Genomic_DNA"/>
</dbReference>